<keyword evidence="4" id="KW-0964">Secreted</keyword>
<evidence type="ECO:0000256" key="5">
    <source>
        <dbReference type="ARBA" id="ARBA00022729"/>
    </source>
</evidence>
<gene>
    <name evidence="8" type="ORF">PHYSODRAFT_299024</name>
</gene>
<dbReference type="InterPro" id="IPR054463">
    <property type="entry name" value="PexRD54_WY"/>
</dbReference>
<dbReference type="InParanoid" id="G4ZA42"/>
<keyword evidence="6" id="KW-0843">Virulence</keyword>
<sequence length="206" mass="24020">MPRHVLVDIVNELQYGIRPHTEIVSLWLPRIDLLTALKLQMNETTIPTTNSNLRSDSSDVEGEDRVNPTWVVKKICPSTRYLANMLLQKLHENTVVAFKTLRLDKAGANLEDNPTFLHWLAHVEKFKAKMEWYWFNDYRVFNLLQVIDVKPTTNFFFKNSFFVAFLSSSVKFWALPPKRSIICLVQIRRSGERNPTSLLIQYQGHS</sequence>
<keyword evidence="9" id="KW-1185">Reference proteome</keyword>
<dbReference type="Proteomes" id="UP000002640">
    <property type="component" value="Unassembled WGS sequence"/>
</dbReference>
<accession>G4ZA42</accession>
<evidence type="ECO:0000256" key="3">
    <source>
        <dbReference type="ARBA" id="ARBA00010400"/>
    </source>
</evidence>
<evidence type="ECO:0000313" key="9">
    <source>
        <dbReference type="Proteomes" id="UP000002640"/>
    </source>
</evidence>
<dbReference type="GeneID" id="20641682"/>
<dbReference type="GO" id="GO:0005576">
    <property type="term" value="C:extracellular region"/>
    <property type="evidence" value="ECO:0007669"/>
    <property type="project" value="UniProtKB-SubCell"/>
</dbReference>
<evidence type="ECO:0000256" key="6">
    <source>
        <dbReference type="ARBA" id="ARBA00023026"/>
    </source>
</evidence>
<comment type="subcellular location">
    <subcellularLocation>
        <location evidence="1">Host cell</location>
    </subcellularLocation>
    <subcellularLocation>
        <location evidence="2">Secreted</location>
    </subcellularLocation>
</comment>
<evidence type="ECO:0000313" key="8">
    <source>
        <dbReference type="EMBL" id="EGZ21181.1"/>
    </source>
</evidence>
<dbReference type="AlphaFoldDB" id="G4ZA42"/>
<reference evidence="8 9" key="1">
    <citation type="journal article" date="2006" name="Science">
        <title>Phytophthora genome sequences uncover evolutionary origins and mechanisms of pathogenesis.</title>
        <authorList>
            <person name="Tyler B.M."/>
            <person name="Tripathy S."/>
            <person name="Zhang X."/>
            <person name="Dehal P."/>
            <person name="Jiang R.H."/>
            <person name="Aerts A."/>
            <person name="Arredondo F.D."/>
            <person name="Baxter L."/>
            <person name="Bensasson D."/>
            <person name="Beynon J.L."/>
            <person name="Chapman J."/>
            <person name="Damasceno C.M."/>
            <person name="Dorrance A.E."/>
            <person name="Dou D."/>
            <person name="Dickerman A.W."/>
            <person name="Dubchak I.L."/>
            <person name="Garbelotto M."/>
            <person name="Gijzen M."/>
            <person name="Gordon S.G."/>
            <person name="Govers F."/>
            <person name="Grunwald N.J."/>
            <person name="Huang W."/>
            <person name="Ivors K.L."/>
            <person name="Jones R.W."/>
            <person name="Kamoun S."/>
            <person name="Krampis K."/>
            <person name="Lamour K.H."/>
            <person name="Lee M.K."/>
            <person name="McDonald W.H."/>
            <person name="Medina M."/>
            <person name="Meijer H.J."/>
            <person name="Nordberg E.K."/>
            <person name="Maclean D.J."/>
            <person name="Ospina-Giraldo M.D."/>
            <person name="Morris P.F."/>
            <person name="Phuntumart V."/>
            <person name="Putnam N.H."/>
            <person name="Rash S."/>
            <person name="Rose J.K."/>
            <person name="Sakihama Y."/>
            <person name="Salamov A.A."/>
            <person name="Savidor A."/>
            <person name="Scheuring C.F."/>
            <person name="Smith B.M."/>
            <person name="Sobral B.W."/>
            <person name="Terry A."/>
            <person name="Torto-Alalibo T.A."/>
            <person name="Win J."/>
            <person name="Xu Z."/>
            <person name="Zhang H."/>
            <person name="Grigoriev I.V."/>
            <person name="Rokhsar D.S."/>
            <person name="Boore J.L."/>
        </authorList>
    </citation>
    <scope>NUCLEOTIDE SEQUENCE [LARGE SCALE GENOMIC DNA]</scope>
    <source>
        <strain evidence="8 9">P6497</strain>
    </source>
</reference>
<evidence type="ECO:0000256" key="2">
    <source>
        <dbReference type="ARBA" id="ARBA00004613"/>
    </source>
</evidence>
<organism evidence="8 9">
    <name type="scientific">Phytophthora sojae (strain P6497)</name>
    <name type="common">Soybean stem and root rot agent</name>
    <name type="synonym">Phytophthora megasperma f. sp. glycines</name>
    <dbReference type="NCBI Taxonomy" id="1094619"/>
    <lineage>
        <taxon>Eukaryota</taxon>
        <taxon>Sar</taxon>
        <taxon>Stramenopiles</taxon>
        <taxon>Oomycota</taxon>
        <taxon>Peronosporomycetes</taxon>
        <taxon>Peronosporales</taxon>
        <taxon>Peronosporaceae</taxon>
        <taxon>Phytophthora</taxon>
    </lineage>
</organism>
<protein>
    <recommendedName>
        <fullName evidence="7">RxLR effector PexRD54 WY domain-containing protein</fullName>
    </recommendedName>
</protein>
<proteinExistence type="inferred from homology"/>
<name>G4ZA42_PHYSP</name>
<keyword evidence="5" id="KW-0732">Signal</keyword>
<dbReference type="KEGG" id="psoj:PHYSODRAFT_299024"/>
<dbReference type="Pfam" id="PF22748">
    <property type="entry name" value="PexRD54_WY"/>
    <property type="match status" value="1"/>
</dbReference>
<comment type="similarity">
    <text evidence="3">Belongs to the RxLR effector family.</text>
</comment>
<dbReference type="EMBL" id="JH159153">
    <property type="protein sequence ID" value="EGZ21181.1"/>
    <property type="molecule type" value="Genomic_DNA"/>
</dbReference>
<dbReference type="RefSeq" id="XP_009523898.1">
    <property type="nucleotide sequence ID" value="XM_009525603.1"/>
</dbReference>
<evidence type="ECO:0000256" key="1">
    <source>
        <dbReference type="ARBA" id="ARBA00004340"/>
    </source>
</evidence>
<evidence type="ECO:0000259" key="7">
    <source>
        <dbReference type="Pfam" id="PF22748"/>
    </source>
</evidence>
<evidence type="ECO:0000256" key="4">
    <source>
        <dbReference type="ARBA" id="ARBA00022525"/>
    </source>
</evidence>
<dbReference type="GO" id="GO:0043657">
    <property type="term" value="C:host cell"/>
    <property type="evidence" value="ECO:0007669"/>
    <property type="project" value="UniProtKB-SubCell"/>
</dbReference>
<feature type="domain" description="RxLR effector PexRD54 WY" evidence="7">
    <location>
        <begin position="98"/>
        <end position="123"/>
    </location>
</feature>